<accession>A0AAD9S810</accession>
<keyword evidence="4" id="KW-1185">Reference proteome</keyword>
<proteinExistence type="predicted"/>
<keyword evidence="1" id="KW-0732">Signal</keyword>
<protein>
    <recommendedName>
        <fullName evidence="2">DUF7888 domain-containing protein</fullName>
    </recommendedName>
</protein>
<dbReference type="Pfam" id="PF25411">
    <property type="entry name" value="DUF7888"/>
    <property type="match status" value="1"/>
</dbReference>
<sequence length="225" mass="24164">MHFHTLTAFLAISSVSGLVLPRAQDAINTVIPEAISTTWIGVKNSTGVYPGATPSKRSALDLSAPVIDEDVARALSTRRAGLILAERSIITTLLTSFASGAAAEAGKLAVDAASEQVRNILGWTAAREAFTKTTTRAMWERNPDYGVYVAAVCYNQDYGLSDPRAMRERVVSVSLASGALNTDYDCLFLKGGESFYTYGEGGYINLSYTYSAACRYQADSGDLWC</sequence>
<evidence type="ECO:0000256" key="1">
    <source>
        <dbReference type="SAM" id="SignalP"/>
    </source>
</evidence>
<dbReference type="Proteomes" id="UP001265746">
    <property type="component" value="Unassembled WGS sequence"/>
</dbReference>
<gene>
    <name evidence="3" type="ORF">N8I77_010773</name>
</gene>
<evidence type="ECO:0000313" key="4">
    <source>
        <dbReference type="Proteomes" id="UP001265746"/>
    </source>
</evidence>
<dbReference type="AlphaFoldDB" id="A0AAD9S810"/>
<dbReference type="InterPro" id="IPR057210">
    <property type="entry name" value="DUF7888"/>
</dbReference>
<feature type="chain" id="PRO_5041956441" description="DUF7888 domain-containing protein" evidence="1">
    <location>
        <begin position="18"/>
        <end position="225"/>
    </location>
</feature>
<dbReference type="PANTHER" id="PTHR40845:SF1">
    <property type="match status" value="1"/>
</dbReference>
<feature type="signal peptide" evidence="1">
    <location>
        <begin position="1"/>
        <end position="17"/>
    </location>
</feature>
<dbReference type="PANTHER" id="PTHR40845">
    <property type="match status" value="1"/>
</dbReference>
<organism evidence="3 4">
    <name type="scientific">Phomopsis amygdali</name>
    <name type="common">Fusicoccum amygdali</name>
    <dbReference type="NCBI Taxonomy" id="1214568"/>
    <lineage>
        <taxon>Eukaryota</taxon>
        <taxon>Fungi</taxon>
        <taxon>Dikarya</taxon>
        <taxon>Ascomycota</taxon>
        <taxon>Pezizomycotina</taxon>
        <taxon>Sordariomycetes</taxon>
        <taxon>Sordariomycetidae</taxon>
        <taxon>Diaporthales</taxon>
        <taxon>Diaporthaceae</taxon>
        <taxon>Diaporthe</taxon>
    </lineage>
</organism>
<evidence type="ECO:0000313" key="3">
    <source>
        <dbReference type="EMBL" id="KAK2601313.1"/>
    </source>
</evidence>
<dbReference type="EMBL" id="JAUJFL010000006">
    <property type="protein sequence ID" value="KAK2601313.1"/>
    <property type="molecule type" value="Genomic_DNA"/>
</dbReference>
<feature type="domain" description="DUF7888" evidence="2">
    <location>
        <begin position="90"/>
        <end position="225"/>
    </location>
</feature>
<reference evidence="3" key="1">
    <citation type="submission" date="2023-06" db="EMBL/GenBank/DDBJ databases">
        <authorList>
            <person name="Noh H."/>
        </authorList>
    </citation>
    <scope>NUCLEOTIDE SEQUENCE</scope>
    <source>
        <strain evidence="3">DUCC20226</strain>
    </source>
</reference>
<evidence type="ECO:0000259" key="2">
    <source>
        <dbReference type="Pfam" id="PF25411"/>
    </source>
</evidence>
<comment type="caution">
    <text evidence="3">The sequence shown here is derived from an EMBL/GenBank/DDBJ whole genome shotgun (WGS) entry which is preliminary data.</text>
</comment>
<name>A0AAD9S810_PHOAM</name>